<evidence type="ECO:0000313" key="2">
    <source>
        <dbReference type="Proteomes" id="UP000245711"/>
    </source>
</evidence>
<name>A0A2S2BSX5_9NOCA</name>
<evidence type="ECO:0008006" key="3">
    <source>
        <dbReference type="Google" id="ProtNLM"/>
    </source>
</evidence>
<proteinExistence type="predicted"/>
<sequence length="249" mass="26545">MRTVGVDLAAEPNRTAMAVVEWSEGEARVESVILGVRNDAITAAILDSDRAGIDAPFGWPDAFVQMVSAHHAGRMAATQELSHRAGRQPLTKRRTDLVVQAATGIAPLSVSADLIAHVALRCAGILAELGDLGADVDRVEGRAVEVYPAAALRRWGLLSRGYKRSANRVTLGELVDTLLTSAPWMDLGAHEPLCRTSDDALDAVLSAVIARAAAVGLTEMPDDADRRIARREGWIHVPVGSLQSLRPTP</sequence>
<reference evidence="1 2" key="1">
    <citation type="submission" date="2017-05" db="EMBL/GenBank/DDBJ databases">
        <title>Isolation of Rhodococcus sp. S2-17 biodegrading of BP-3.</title>
        <authorList>
            <person name="Lee Y."/>
            <person name="Kim K.H."/>
            <person name="Chun B.H."/>
            <person name="Jung H.S."/>
            <person name="Jeon C.O."/>
        </authorList>
    </citation>
    <scope>NUCLEOTIDE SEQUENCE [LARGE SCALE GENOMIC DNA]</scope>
    <source>
        <strain evidence="1 2">S2-17</strain>
    </source>
</reference>
<dbReference type="KEGG" id="roz:CBI38_09075"/>
<protein>
    <recommendedName>
        <fullName evidence="3">DUF429 domain-containing protein</fullName>
    </recommendedName>
</protein>
<evidence type="ECO:0000313" key="1">
    <source>
        <dbReference type="EMBL" id="AWK71725.1"/>
    </source>
</evidence>
<dbReference type="OrthoDB" id="4870479at2"/>
<dbReference type="InterPro" id="IPR007362">
    <property type="entry name" value="DUF429"/>
</dbReference>
<dbReference type="RefSeq" id="WP_109328258.1">
    <property type="nucleotide sequence ID" value="NZ_CP021354.1"/>
</dbReference>
<dbReference type="Proteomes" id="UP000245711">
    <property type="component" value="Chromosome"/>
</dbReference>
<accession>A0A2S2BSX5</accession>
<dbReference type="AlphaFoldDB" id="A0A2S2BSX5"/>
<keyword evidence="2" id="KW-1185">Reference proteome</keyword>
<gene>
    <name evidence="1" type="ORF">CBI38_09075</name>
</gene>
<dbReference type="EMBL" id="CP021354">
    <property type="protein sequence ID" value="AWK71725.1"/>
    <property type="molecule type" value="Genomic_DNA"/>
</dbReference>
<organism evidence="1 2">
    <name type="scientific">Rhodococcus oxybenzonivorans</name>
    <dbReference type="NCBI Taxonomy" id="1990687"/>
    <lineage>
        <taxon>Bacteria</taxon>
        <taxon>Bacillati</taxon>
        <taxon>Actinomycetota</taxon>
        <taxon>Actinomycetes</taxon>
        <taxon>Mycobacteriales</taxon>
        <taxon>Nocardiaceae</taxon>
        <taxon>Rhodococcus</taxon>
    </lineage>
</organism>
<dbReference type="Pfam" id="PF04250">
    <property type="entry name" value="DUF429"/>
    <property type="match status" value="1"/>
</dbReference>